<evidence type="ECO:0000313" key="3">
    <source>
        <dbReference type="Proteomes" id="UP001281447"/>
    </source>
</evidence>
<dbReference type="CDD" id="cd07952">
    <property type="entry name" value="ED_3B_like"/>
    <property type="match status" value="1"/>
</dbReference>
<dbReference type="Proteomes" id="UP001281447">
    <property type="component" value="Unassembled WGS sequence"/>
</dbReference>
<accession>A0ABU5C8N5</accession>
<evidence type="ECO:0000313" key="2">
    <source>
        <dbReference type="EMBL" id="MDY0395705.1"/>
    </source>
</evidence>
<dbReference type="GO" id="GO:0051213">
    <property type="term" value="F:dioxygenase activity"/>
    <property type="evidence" value="ECO:0007669"/>
    <property type="project" value="UniProtKB-KW"/>
</dbReference>
<dbReference type="Pfam" id="PF02900">
    <property type="entry name" value="LigB"/>
    <property type="match status" value="1"/>
</dbReference>
<protein>
    <submittedName>
        <fullName evidence="2">Extradiol ring-cleavage dioxygenase</fullName>
    </submittedName>
</protein>
<reference evidence="2 3" key="1">
    <citation type="submission" date="2023-10" db="EMBL/GenBank/DDBJ databases">
        <title>Virgibacillus halophilus 5B73C genome.</title>
        <authorList>
            <person name="Miliotis G."/>
            <person name="Sengupta P."/>
            <person name="Hameed A."/>
            <person name="Chuvochina M."/>
            <person name="Mcdonagh F."/>
            <person name="Simpson A.C."/>
            <person name="Singh N.K."/>
            <person name="Rekha P.D."/>
            <person name="Raman K."/>
            <person name="Hugenholtz P."/>
            <person name="Venkateswaran K."/>
        </authorList>
    </citation>
    <scope>NUCLEOTIDE SEQUENCE [LARGE SCALE GENOMIC DNA]</scope>
    <source>
        <strain evidence="2 3">5B73C</strain>
    </source>
</reference>
<gene>
    <name evidence="2" type="ORF">RWE15_16380</name>
</gene>
<sequence>MNPFVFSCITPHGGEIIPELSGALPERMHLTRSSMQNIGKKMQAANPDVIIVLTPHGTRIDGMFSISHSEKMSGILEEHGATYEMTRDVDRELAAAITEAAQNKGIPAASINFGAAAGPASQLRLDWGVIVPLAFMPHVPIVVINPSRELPFDQHMRFGQVISQSVQKSEKRVALIASCDWSHAHDLDGPYGFHPAAKALDEEVIHYMKNNELEKLADLDPDYIEAAKPDGIWQTIILAGAIPAASRRIQFLSYEVPTYFGLICAEVQ</sequence>
<keyword evidence="2" id="KW-0223">Dioxygenase</keyword>
<dbReference type="RefSeq" id="WP_390358009.1">
    <property type="nucleotide sequence ID" value="NZ_JBHUIZ010000018.1"/>
</dbReference>
<organism evidence="2 3">
    <name type="scientific">Tigheibacillus halophilus</name>
    <dbReference type="NCBI Taxonomy" id="361280"/>
    <lineage>
        <taxon>Bacteria</taxon>
        <taxon>Bacillati</taxon>
        <taxon>Bacillota</taxon>
        <taxon>Bacilli</taxon>
        <taxon>Bacillales</taxon>
        <taxon>Bacillaceae</taxon>
        <taxon>Tigheibacillus</taxon>
    </lineage>
</organism>
<keyword evidence="2" id="KW-0560">Oxidoreductase</keyword>
<dbReference type="EMBL" id="JAWDIP010000003">
    <property type="protein sequence ID" value="MDY0395705.1"/>
    <property type="molecule type" value="Genomic_DNA"/>
</dbReference>
<dbReference type="InterPro" id="IPR004183">
    <property type="entry name" value="Xdiol_dOase_suB"/>
</dbReference>
<dbReference type="SUPFAM" id="SSF53213">
    <property type="entry name" value="LigB-like"/>
    <property type="match status" value="1"/>
</dbReference>
<name>A0ABU5C8N5_9BACI</name>
<feature type="domain" description="Extradiol ring-cleavage dioxygenase class III enzyme subunit B" evidence="1">
    <location>
        <begin position="10"/>
        <end position="245"/>
    </location>
</feature>
<comment type="caution">
    <text evidence="2">The sequence shown here is derived from an EMBL/GenBank/DDBJ whole genome shotgun (WGS) entry which is preliminary data.</text>
</comment>
<keyword evidence="3" id="KW-1185">Reference proteome</keyword>
<dbReference type="Gene3D" id="3.40.830.10">
    <property type="entry name" value="LigB-like"/>
    <property type="match status" value="1"/>
</dbReference>
<evidence type="ECO:0000259" key="1">
    <source>
        <dbReference type="Pfam" id="PF02900"/>
    </source>
</evidence>
<proteinExistence type="predicted"/>